<gene>
    <name evidence="1" type="ORF">E2C01_088869</name>
</gene>
<proteinExistence type="predicted"/>
<sequence length="113" mass="12132">MTSIKKIPNVLGTRRSNTLDQEREQFEKAQVWGAGTGYIGRQCAKPPAQLPRDLRQVACHMLGACGAACSCCEWCKMAGGLLPVAGSCVVQERQEVLSPPVTAETWPVSGSEV</sequence>
<accession>A0A5B7JFT6</accession>
<comment type="caution">
    <text evidence="1">The sequence shown here is derived from an EMBL/GenBank/DDBJ whole genome shotgun (WGS) entry which is preliminary data.</text>
</comment>
<evidence type="ECO:0000313" key="2">
    <source>
        <dbReference type="Proteomes" id="UP000324222"/>
    </source>
</evidence>
<organism evidence="1 2">
    <name type="scientific">Portunus trituberculatus</name>
    <name type="common">Swimming crab</name>
    <name type="synonym">Neptunus trituberculatus</name>
    <dbReference type="NCBI Taxonomy" id="210409"/>
    <lineage>
        <taxon>Eukaryota</taxon>
        <taxon>Metazoa</taxon>
        <taxon>Ecdysozoa</taxon>
        <taxon>Arthropoda</taxon>
        <taxon>Crustacea</taxon>
        <taxon>Multicrustacea</taxon>
        <taxon>Malacostraca</taxon>
        <taxon>Eumalacostraca</taxon>
        <taxon>Eucarida</taxon>
        <taxon>Decapoda</taxon>
        <taxon>Pleocyemata</taxon>
        <taxon>Brachyura</taxon>
        <taxon>Eubrachyura</taxon>
        <taxon>Portunoidea</taxon>
        <taxon>Portunidae</taxon>
        <taxon>Portuninae</taxon>
        <taxon>Portunus</taxon>
    </lineage>
</organism>
<keyword evidence="2" id="KW-1185">Reference proteome</keyword>
<dbReference type="Proteomes" id="UP000324222">
    <property type="component" value="Unassembled WGS sequence"/>
</dbReference>
<dbReference type="EMBL" id="VSRR010095889">
    <property type="protein sequence ID" value="MPC93729.1"/>
    <property type="molecule type" value="Genomic_DNA"/>
</dbReference>
<evidence type="ECO:0000313" key="1">
    <source>
        <dbReference type="EMBL" id="MPC93729.1"/>
    </source>
</evidence>
<name>A0A5B7JFT6_PORTR</name>
<dbReference type="AlphaFoldDB" id="A0A5B7JFT6"/>
<reference evidence="1 2" key="1">
    <citation type="submission" date="2019-05" db="EMBL/GenBank/DDBJ databases">
        <title>Another draft genome of Portunus trituberculatus and its Hox gene families provides insights of decapod evolution.</title>
        <authorList>
            <person name="Jeong J.-H."/>
            <person name="Song I."/>
            <person name="Kim S."/>
            <person name="Choi T."/>
            <person name="Kim D."/>
            <person name="Ryu S."/>
            <person name="Kim W."/>
        </authorList>
    </citation>
    <scope>NUCLEOTIDE SEQUENCE [LARGE SCALE GENOMIC DNA]</scope>
    <source>
        <tissue evidence="1">Muscle</tissue>
    </source>
</reference>
<protein>
    <submittedName>
        <fullName evidence="1">Uncharacterized protein</fullName>
    </submittedName>
</protein>